<keyword evidence="3" id="KW-1185">Reference proteome</keyword>
<accession>A0ABY5WAD8</accession>
<evidence type="ECO:0000313" key="3">
    <source>
        <dbReference type="Proteomes" id="UP001059617"/>
    </source>
</evidence>
<reference evidence="2" key="2">
    <citation type="submission" date="2022-09" db="EMBL/GenBank/DDBJ databases">
        <title>Biosynthetic gene clusters of Dactylosporangioum fulvum.</title>
        <authorList>
            <person name="Caradec T."/>
        </authorList>
    </citation>
    <scope>NUCLEOTIDE SEQUENCE</scope>
    <source>
        <strain evidence="2">NRRL B-16292</strain>
    </source>
</reference>
<reference evidence="2" key="1">
    <citation type="submission" date="2021-04" db="EMBL/GenBank/DDBJ databases">
        <authorList>
            <person name="Hartkoorn R.C."/>
            <person name="Beaudoing E."/>
            <person name="Hot D."/>
        </authorList>
    </citation>
    <scope>NUCLEOTIDE SEQUENCE</scope>
    <source>
        <strain evidence="2">NRRL B-16292</strain>
    </source>
</reference>
<dbReference type="Proteomes" id="UP001059617">
    <property type="component" value="Chromosome"/>
</dbReference>
<gene>
    <name evidence="2" type="ORF">Dfulv_16040</name>
</gene>
<dbReference type="Pfam" id="PF20254">
    <property type="entry name" value="DMFA2_C"/>
    <property type="match status" value="1"/>
</dbReference>
<dbReference type="EMBL" id="CP073720">
    <property type="protein sequence ID" value="UWP85663.1"/>
    <property type="molecule type" value="Genomic_DNA"/>
</dbReference>
<feature type="domain" description="N,N-dimethylformamidase beta subunit-like C-terminal" evidence="1">
    <location>
        <begin position="288"/>
        <end position="713"/>
    </location>
</feature>
<evidence type="ECO:0000313" key="2">
    <source>
        <dbReference type="EMBL" id="UWP85663.1"/>
    </source>
</evidence>
<dbReference type="Gene3D" id="2.60.120.200">
    <property type="match status" value="1"/>
</dbReference>
<evidence type="ECO:0000259" key="1">
    <source>
        <dbReference type="Pfam" id="PF20254"/>
    </source>
</evidence>
<proteinExistence type="predicted"/>
<protein>
    <submittedName>
        <fullName evidence="2">LamG domain-containing protein</fullName>
    </submittedName>
</protein>
<dbReference type="InterPro" id="IPR046540">
    <property type="entry name" value="DMFA2_C"/>
</dbReference>
<name>A0ABY5WAD8_9ACTN</name>
<dbReference type="SUPFAM" id="SSF49899">
    <property type="entry name" value="Concanavalin A-like lectins/glucanases"/>
    <property type="match status" value="1"/>
</dbReference>
<dbReference type="InterPro" id="IPR013320">
    <property type="entry name" value="ConA-like_dom_sf"/>
</dbReference>
<dbReference type="RefSeq" id="WP_259863834.1">
    <property type="nucleotide sequence ID" value="NZ_BAAAST010000012.1"/>
</dbReference>
<organism evidence="2 3">
    <name type="scientific">Dactylosporangium fulvum</name>
    <dbReference type="NCBI Taxonomy" id="53359"/>
    <lineage>
        <taxon>Bacteria</taxon>
        <taxon>Bacillati</taxon>
        <taxon>Actinomycetota</taxon>
        <taxon>Actinomycetes</taxon>
        <taxon>Micromonosporales</taxon>
        <taxon>Micromonosporaceae</taxon>
        <taxon>Dactylosporangium</taxon>
    </lineage>
</organism>
<sequence>MPNTAVYGYTDKLSYKPGETLQVMVDPRVDNTTVAAELVRLRRSDGQPDPEPITWAGSGTHVAQAQRHCVGSFAAVANPFADIELDTFTWGAWFHPTLTTTGQPQGILGAGDTLQITHDGKSVTFDLADQSGHKYQVRAELDLQDRAWYFLSASIHGQRARLLIQPLDRQLGEPTEASGDAPAYIHVPNEQWMAIAAAGTVTVTESPGGARGRAEKPFNGKVEAPFLIAGALTPGEEARCGAGDTTTVRQHPHVVAAWAFNPLPGLSTRVEDLVGNHHGITVNLPQAGVTGVSWDGTRLDFTTAPDQYATLHFHDDDLLDVGWQPLTQVDLPADLESGIYGIRLKAGQSQDIVPFTVLPAGPTASKVLVVMSTFTYLAYGNEHMYEGDATSLSNRDIVLDERDQARTGRPEFGLSLYDVHTDGSGVVTSSARRPIINMRADYEMWLMEGGRAIAGDLYLVEWLTKKQIAFDTITDLELHEHGETILSDYSVVITGSHPEYFSGQMLDAFENYRDTGGNLMYLGGNGLYQVTAVHSVDPLVIEIRRGNAGVRIWESPPGECYLAATGEPGGLWRYRGRPPQKLVGVGFCAQGWDTASPYQRTDASYDGAVAWIFDGVETCKIGTAGRLLNGAAGDELDRVDYSLGTPRNAHLLAASSGHSDYYQRSIEEIGMNVAGAGGGATDPEVHADMVYFEVPGGGSVFSVGSIAWTGSMLTEAEDPSPSRITENVVRRMAGLD</sequence>